<dbReference type="OrthoDB" id="10495at2157"/>
<evidence type="ECO:0000256" key="2">
    <source>
        <dbReference type="ARBA" id="ARBA00006472"/>
    </source>
</evidence>
<dbReference type="InterPro" id="IPR001533">
    <property type="entry name" value="Pterin_deHydtase"/>
</dbReference>
<evidence type="ECO:0000256" key="3">
    <source>
        <dbReference type="ARBA" id="ARBA00023239"/>
    </source>
</evidence>
<keyword evidence="6" id="KW-1185">Reference proteome</keyword>
<dbReference type="CDD" id="cd00488">
    <property type="entry name" value="PCD_DCoH"/>
    <property type="match status" value="1"/>
</dbReference>
<dbReference type="InterPro" id="IPR036428">
    <property type="entry name" value="PCD_sf"/>
</dbReference>
<dbReference type="NCBIfam" id="NF002017">
    <property type="entry name" value="PRK00823.1-2"/>
    <property type="match status" value="1"/>
</dbReference>
<comment type="similarity">
    <text evidence="2 4">Belongs to the pterin-4-alpha-carbinolamine dehydratase family.</text>
</comment>
<dbReference type="Gene3D" id="3.30.1360.20">
    <property type="entry name" value="Transcriptional coactivator/pterin dehydratase"/>
    <property type="match status" value="1"/>
</dbReference>
<proteinExistence type="inferred from homology"/>
<reference evidence="5 6" key="1">
    <citation type="submission" date="2018-05" db="EMBL/GenBank/DDBJ databases">
        <title>Complete Genome Sequences of Extremely Thermoacidophilic, Metal-Mobilizing Type-Strain Members of the Archaeal Family Sulfolobaceae: Acidianus brierleyi DSM-1651T, Acidianus sulfidivorans DSM-18786T, Metallosphaera hakonensis DSM-7519T, and Metallosphaera prunae DSM-10039T.</title>
        <authorList>
            <person name="Counts J.A."/>
            <person name="Kelly R.M."/>
        </authorList>
    </citation>
    <scope>NUCLEOTIDE SEQUENCE [LARGE SCALE GENOMIC DNA]</scope>
    <source>
        <strain evidence="5 6">DSM 1651</strain>
    </source>
</reference>
<dbReference type="SUPFAM" id="SSF55248">
    <property type="entry name" value="PCD-like"/>
    <property type="match status" value="1"/>
</dbReference>
<evidence type="ECO:0000313" key="5">
    <source>
        <dbReference type="EMBL" id="AWR93499.1"/>
    </source>
</evidence>
<dbReference type="RefSeq" id="WP_110269383.1">
    <property type="nucleotide sequence ID" value="NZ_CP029289.2"/>
</dbReference>
<dbReference type="GeneID" id="36830810"/>
<keyword evidence="3 4" id="KW-0456">Lyase</keyword>
<protein>
    <recommendedName>
        <fullName evidence="4">Putative pterin-4-alpha-carbinolamine dehydratase</fullName>
        <shortName evidence="4">PHS</shortName>
        <ecNumber evidence="4">4.2.1.96</ecNumber>
    </recommendedName>
    <alternativeName>
        <fullName evidence="4">4-alpha-hydroxy-tetrahydropterin dehydratase</fullName>
    </alternativeName>
    <alternativeName>
        <fullName evidence="4">Pterin carbinolamine dehydratase</fullName>
        <shortName evidence="4">PCD</shortName>
    </alternativeName>
</protein>
<dbReference type="AlphaFoldDB" id="A0A2U9IBW1"/>
<dbReference type="Proteomes" id="UP000248044">
    <property type="component" value="Chromosome"/>
</dbReference>
<dbReference type="HAMAP" id="MF_00434">
    <property type="entry name" value="Pterin_4_alpha"/>
    <property type="match status" value="1"/>
</dbReference>
<dbReference type="GO" id="GO:0006729">
    <property type="term" value="P:tetrahydrobiopterin biosynthetic process"/>
    <property type="evidence" value="ECO:0007669"/>
    <property type="project" value="InterPro"/>
</dbReference>
<sequence>MKKLSEAEINSLIKNLKGWTLDNNKLKKEFKFSNFKQSINFLDLVEPVADSIDHHPDVCIYYNRVVVELTTHDVGGLSDLDFQLAEKMDELSAHVKT</sequence>
<accession>A0A2U9IBW1</accession>
<evidence type="ECO:0000256" key="1">
    <source>
        <dbReference type="ARBA" id="ARBA00001554"/>
    </source>
</evidence>
<dbReference type="EC" id="4.2.1.96" evidence="4"/>
<dbReference type="PANTHER" id="PTHR12599:SF0">
    <property type="entry name" value="PTERIN-4-ALPHA-CARBINOLAMINE DEHYDRATASE"/>
    <property type="match status" value="1"/>
</dbReference>
<organism evidence="5 6">
    <name type="scientific">Acidianus brierleyi</name>
    <dbReference type="NCBI Taxonomy" id="41673"/>
    <lineage>
        <taxon>Archaea</taxon>
        <taxon>Thermoproteota</taxon>
        <taxon>Thermoprotei</taxon>
        <taxon>Sulfolobales</taxon>
        <taxon>Sulfolobaceae</taxon>
        <taxon>Acidianus</taxon>
    </lineage>
</organism>
<dbReference type="KEGG" id="abri:DFR85_01600"/>
<evidence type="ECO:0000313" key="6">
    <source>
        <dbReference type="Proteomes" id="UP000248044"/>
    </source>
</evidence>
<dbReference type="EMBL" id="CP029289">
    <property type="protein sequence ID" value="AWR93499.1"/>
    <property type="molecule type" value="Genomic_DNA"/>
</dbReference>
<gene>
    <name evidence="5" type="ORF">DFR85_01600</name>
</gene>
<comment type="catalytic activity">
    <reaction evidence="1 4">
        <text>(4aS,6R)-4a-hydroxy-L-erythro-5,6,7,8-tetrahydrobiopterin = (6R)-L-erythro-6,7-dihydrobiopterin + H2O</text>
        <dbReference type="Rhea" id="RHEA:11920"/>
        <dbReference type="ChEBI" id="CHEBI:15377"/>
        <dbReference type="ChEBI" id="CHEBI:15642"/>
        <dbReference type="ChEBI" id="CHEBI:43120"/>
        <dbReference type="EC" id="4.2.1.96"/>
    </reaction>
</comment>
<name>A0A2U9IBW1_9CREN</name>
<dbReference type="PANTHER" id="PTHR12599">
    <property type="entry name" value="PTERIN-4-ALPHA-CARBINOLAMINE DEHYDRATASE"/>
    <property type="match status" value="1"/>
</dbReference>
<dbReference type="GO" id="GO:0008124">
    <property type="term" value="F:4-alpha-hydroxytetrahydrobiopterin dehydratase activity"/>
    <property type="evidence" value="ECO:0007669"/>
    <property type="project" value="UniProtKB-UniRule"/>
</dbReference>
<evidence type="ECO:0000256" key="4">
    <source>
        <dbReference type="HAMAP-Rule" id="MF_00434"/>
    </source>
</evidence>
<dbReference type="Pfam" id="PF01329">
    <property type="entry name" value="Pterin_4a"/>
    <property type="match status" value="1"/>
</dbReference>